<organism evidence="1 2">
    <name type="scientific">Methylorubrum populi (strain ATCC BAA-705 / NCIMB 13946 / BJ001)</name>
    <name type="common">Methylobacterium populi</name>
    <dbReference type="NCBI Taxonomy" id="441620"/>
    <lineage>
        <taxon>Bacteria</taxon>
        <taxon>Pseudomonadati</taxon>
        <taxon>Pseudomonadota</taxon>
        <taxon>Alphaproteobacteria</taxon>
        <taxon>Hyphomicrobiales</taxon>
        <taxon>Methylobacteriaceae</taxon>
        <taxon>Methylorubrum</taxon>
    </lineage>
</organism>
<reference evidence="1" key="1">
    <citation type="submission" date="2008-04" db="EMBL/GenBank/DDBJ databases">
        <title>Complete sequence of chromosome of Methylobacterium populi BJ001.</title>
        <authorList>
            <consortium name="US DOE Joint Genome Institute"/>
            <person name="Copeland A."/>
            <person name="Lucas S."/>
            <person name="Lapidus A."/>
            <person name="Glavina del Rio T."/>
            <person name="Dalin E."/>
            <person name="Tice H."/>
            <person name="Bruce D."/>
            <person name="Goodwin L."/>
            <person name="Pitluck S."/>
            <person name="Chertkov O."/>
            <person name="Brettin T."/>
            <person name="Detter J.C."/>
            <person name="Han C."/>
            <person name="Kuske C.R."/>
            <person name="Schmutz J."/>
            <person name="Larimer F."/>
            <person name="Land M."/>
            <person name="Hauser L."/>
            <person name="Kyrpides N."/>
            <person name="Mikhailova N."/>
            <person name="Marx C."/>
            <person name="Richardson P."/>
        </authorList>
    </citation>
    <scope>NUCLEOTIDE SEQUENCE [LARGE SCALE GENOMIC DNA]</scope>
    <source>
        <strain evidence="1">BJ001</strain>
    </source>
</reference>
<accession>B1ZD22</accession>
<dbReference type="AlphaFoldDB" id="B1ZD22"/>
<proteinExistence type="predicted"/>
<evidence type="ECO:0000313" key="1">
    <source>
        <dbReference type="EMBL" id="ACB80891.1"/>
    </source>
</evidence>
<dbReference type="eggNOG" id="COG4422">
    <property type="taxonomic scope" value="Bacteria"/>
</dbReference>
<protein>
    <submittedName>
        <fullName evidence="1">Gp37Gp68 family protein</fullName>
    </submittedName>
</protein>
<dbReference type="RefSeq" id="WP_012454613.1">
    <property type="nucleotide sequence ID" value="NC_010725.1"/>
</dbReference>
<gene>
    <name evidence="1" type="ordered locus">Mpop_2736</name>
</gene>
<dbReference type="Pfam" id="PF07505">
    <property type="entry name" value="DUF5131"/>
    <property type="match status" value="1"/>
</dbReference>
<name>B1ZD22_METPB</name>
<dbReference type="InterPro" id="IPR011101">
    <property type="entry name" value="DUF5131"/>
</dbReference>
<dbReference type="KEGG" id="mpo:Mpop_2736"/>
<dbReference type="STRING" id="441620.Mpop_2736"/>
<sequence length="335" mass="37228">MAQNSKIEWTEATWNPIVGCTIVSPGCTNCYAMKMAARLEAMGQSRYVGLTKPSKAGAVWTGEMRLVDEALTIPLRRKKPTTWFVNSMSDLFHESVPDEWIDRVFAVMALKPQHTFQVLTKRSGRMRAYLSGRWQVRLIPWLQKYDPEHKPGRGVLLQTVNGSLPNVWLGVSAEDQRRADERVPDLLATPAVVRFVSAEPLLGPISFFDLLSEPGRRIDALRPGLAWLQTDEGWLGGTDSHPALDWIITGGEGGPNARPANPQWFRDILGQCEAAGTAYLHKQNGEWVSVSEVEGPGEIFTFPDGRSVRRVGKRKAGRALDGVVYDGMPEVRHVG</sequence>
<evidence type="ECO:0000313" key="2">
    <source>
        <dbReference type="Proteomes" id="UP000007136"/>
    </source>
</evidence>
<dbReference type="EMBL" id="CP001029">
    <property type="protein sequence ID" value="ACB80891.1"/>
    <property type="molecule type" value="Genomic_DNA"/>
</dbReference>
<dbReference type="HOGENOM" id="CLU_054184_0_0_5"/>
<dbReference type="OrthoDB" id="9787478at2"/>
<dbReference type="Proteomes" id="UP000007136">
    <property type="component" value="Chromosome"/>
</dbReference>